<evidence type="ECO:0000256" key="5">
    <source>
        <dbReference type="ARBA" id="ARBA00022741"/>
    </source>
</evidence>
<evidence type="ECO:0000256" key="7">
    <source>
        <dbReference type="ARBA" id="ARBA00022989"/>
    </source>
</evidence>
<keyword evidence="14" id="KW-1185">Reference proteome</keyword>
<protein>
    <recommendedName>
        <fullName evidence="12">F5/8 type C domain-containing protein</fullName>
    </recommendedName>
</protein>
<gene>
    <name evidence="13" type="ORF">T265_10074</name>
</gene>
<organism evidence="13 14">
    <name type="scientific">Opisthorchis viverrini</name>
    <name type="common">Southeast Asian liver fluke</name>
    <dbReference type="NCBI Taxonomy" id="6198"/>
    <lineage>
        <taxon>Eukaryota</taxon>
        <taxon>Metazoa</taxon>
        <taxon>Spiralia</taxon>
        <taxon>Lophotrochozoa</taxon>
        <taxon>Platyhelminthes</taxon>
        <taxon>Trematoda</taxon>
        <taxon>Digenea</taxon>
        <taxon>Opisthorchiida</taxon>
        <taxon>Opisthorchiata</taxon>
        <taxon>Opisthorchiidae</taxon>
        <taxon>Opisthorchis</taxon>
    </lineage>
</organism>
<dbReference type="GO" id="GO:0005886">
    <property type="term" value="C:plasma membrane"/>
    <property type="evidence" value="ECO:0007669"/>
    <property type="project" value="UniProtKB-SubCell"/>
</dbReference>
<evidence type="ECO:0000256" key="2">
    <source>
        <dbReference type="ARBA" id="ARBA00022475"/>
    </source>
</evidence>
<evidence type="ECO:0000259" key="12">
    <source>
        <dbReference type="PROSITE" id="PS50022"/>
    </source>
</evidence>
<dbReference type="OrthoDB" id="6071166at2759"/>
<keyword evidence="3 11" id="KW-0812">Transmembrane</keyword>
<feature type="domain" description="F5/8 type C" evidence="12">
    <location>
        <begin position="36"/>
        <end position="194"/>
    </location>
</feature>
<dbReference type="PANTHER" id="PTHR24543">
    <property type="entry name" value="MULTICOPPER OXIDASE-RELATED"/>
    <property type="match status" value="1"/>
</dbReference>
<evidence type="ECO:0000256" key="3">
    <source>
        <dbReference type="ARBA" id="ARBA00022692"/>
    </source>
</evidence>
<comment type="subcellular location">
    <subcellularLocation>
        <location evidence="1">Cell membrane</location>
        <topology evidence="1">Single-pass type I membrane protein</topology>
    </subcellularLocation>
</comment>
<keyword evidence="8 11" id="KW-0472">Membrane</keyword>
<accession>A0A075A2S3</accession>
<dbReference type="GeneID" id="20324242"/>
<feature type="transmembrane region" description="Helical" evidence="11">
    <location>
        <begin position="997"/>
        <end position="1018"/>
    </location>
</feature>
<keyword evidence="2" id="KW-1003">Cell membrane</keyword>
<dbReference type="AlphaFoldDB" id="A0A075A2S3"/>
<evidence type="ECO:0000256" key="1">
    <source>
        <dbReference type="ARBA" id="ARBA00004251"/>
    </source>
</evidence>
<dbReference type="CTD" id="20324242"/>
<evidence type="ECO:0000256" key="9">
    <source>
        <dbReference type="ARBA" id="ARBA00023157"/>
    </source>
</evidence>
<dbReference type="InterPro" id="IPR008979">
    <property type="entry name" value="Galactose-bd-like_sf"/>
</dbReference>
<dbReference type="SUPFAM" id="SSF49785">
    <property type="entry name" value="Galactose-binding domain-like"/>
    <property type="match status" value="1"/>
</dbReference>
<keyword evidence="5" id="KW-0547">Nucleotide-binding</keyword>
<feature type="transmembrane region" description="Helical" evidence="11">
    <location>
        <begin position="515"/>
        <end position="539"/>
    </location>
</feature>
<dbReference type="GO" id="GO:0005524">
    <property type="term" value="F:ATP binding"/>
    <property type="evidence" value="ECO:0007669"/>
    <property type="project" value="UniProtKB-KW"/>
</dbReference>
<keyword evidence="10" id="KW-0325">Glycoprotein</keyword>
<keyword evidence="6" id="KW-0067">ATP-binding</keyword>
<dbReference type="Gene3D" id="2.60.120.1190">
    <property type="match status" value="1"/>
</dbReference>
<sequence>MLTVYSSRSKCPINSLPYIALQIMIHITSSAVATTCNSRLLSDRVQVPDTAFEHSSAFNLQHGASAARDDPSDVSLQERAWCPDAVIHTELREFIQIDLGRQSVIKLIITKGRVAQSKGRQTTPYFYLKYQRERTGLWFEYRKENGTQRLNGNQDAMTENYNTMEPSFVARYIRIYPFSLEPTKTCLKLEILGCSANGLIEYQSPQGSLLSDSILPSYAYESRKLTRQTRFQDNSYDFQPTGLHNALTDFGRPGYPQNIPSSLVLRGGLGKLSDKDIEALTNVGPFSSFKYVGWRRSSQFSRIRRQMRYMPPTSSSAVSKDQGNRGPEAQNVRILFRFDSVYNFTRIRLFVANDFRNGVALPRNITAQISLTGEFSDSQPMFIFNPEKDRHNWSSRWINLSLTTVSSNPDVRDLFSVQPRMATDTERESNSAGMYPTLTGRFVELKLFFEMEWIIVGEVAFENQQVNEEILESKPLPHPAIVSTTIARTTTTTASLSRSNLLLETAFSQGQPTTLTLIVVCGVLAVLIVIGLICLFGLWRQKHLRASFGGRFHRGKKRTNGSTQFDGLNDPQLLASNLSNHNNVASDNQKTAALMDMQTKFQHPIHCQQDATKPVPNSPAFVPGLQLYSNTIGNNFPINGNLANPGVGSGLIVNLDPNIPHPFSSSGPRVTSAPVTTSMNNGLAQPSDIIHFLPLSTTQVRCLTSYPPGQLVQTDPYRTFVPDNAIYTTLPESDCDSQPYARIGNGGSIRGLTATNTNQKLTNDLPRFHSNYTDRRQLESGQTNFISGQKDANMLVSSGMVPPPPSLPLPPIPPQHFSPSPSQGSASLTADEFADSGAPLVSNDVKDHDTRWLPQSTMATGQTPINRHTFVSPGMNSTDQMLVHQLTNFQTLQGSDYSNTTMGSSSNAYGAYYGAAAQFAPTHRTLGAIHNQIQVSQSLLHRFDGECKLAFLLFTFSQRNLFCKYPFIYTFDPGRFSHRFDHGEARSISDIQIDGRIFKAIFVAYGEVISLYLLASYFQVPLAG</sequence>
<evidence type="ECO:0000256" key="11">
    <source>
        <dbReference type="SAM" id="Phobius"/>
    </source>
</evidence>
<proteinExistence type="predicted"/>
<keyword evidence="4" id="KW-0732">Signal</keyword>
<evidence type="ECO:0000256" key="10">
    <source>
        <dbReference type="ARBA" id="ARBA00023180"/>
    </source>
</evidence>
<dbReference type="InterPro" id="IPR000421">
    <property type="entry name" value="FA58C"/>
</dbReference>
<keyword evidence="7 11" id="KW-1133">Transmembrane helix</keyword>
<evidence type="ECO:0000313" key="13">
    <source>
        <dbReference type="EMBL" id="KER21654.1"/>
    </source>
</evidence>
<evidence type="ECO:0000256" key="4">
    <source>
        <dbReference type="ARBA" id="ARBA00022729"/>
    </source>
</evidence>
<dbReference type="Proteomes" id="UP000054324">
    <property type="component" value="Unassembled WGS sequence"/>
</dbReference>
<dbReference type="EMBL" id="KL596951">
    <property type="protein sequence ID" value="KER21654.1"/>
    <property type="molecule type" value="Genomic_DNA"/>
</dbReference>
<evidence type="ECO:0000256" key="6">
    <source>
        <dbReference type="ARBA" id="ARBA00022840"/>
    </source>
</evidence>
<dbReference type="InterPro" id="IPR048525">
    <property type="entry name" value="DDR1-2_DS-like"/>
</dbReference>
<dbReference type="RefSeq" id="XP_009174604.1">
    <property type="nucleotide sequence ID" value="XM_009176340.1"/>
</dbReference>
<name>A0A075A2S3_OPIVI</name>
<evidence type="ECO:0000313" key="14">
    <source>
        <dbReference type="Proteomes" id="UP000054324"/>
    </source>
</evidence>
<dbReference type="Pfam" id="PF00754">
    <property type="entry name" value="F5_F8_type_C"/>
    <property type="match status" value="1"/>
</dbReference>
<evidence type="ECO:0000256" key="8">
    <source>
        <dbReference type="ARBA" id="ARBA00023136"/>
    </source>
</evidence>
<keyword evidence="9" id="KW-1015">Disulfide bond</keyword>
<dbReference type="PROSITE" id="PS01285">
    <property type="entry name" value="FA58C_1"/>
    <property type="match status" value="1"/>
</dbReference>
<dbReference type="KEGG" id="ovi:T265_10074"/>
<reference evidence="13 14" key="1">
    <citation type="submission" date="2013-11" db="EMBL/GenBank/DDBJ databases">
        <title>Opisthorchis viverrini - life in the bile duct.</title>
        <authorList>
            <person name="Young N.D."/>
            <person name="Nagarajan N."/>
            <person name="Lin S.J."/>
            <person name="Korhonen P.K."/>
            <person name="Jex A.R."/>
            <person name="Hall R.S."/>
            <person name="Safavi-Hemami H."/>
            <person name="Kaewkong W."/>
            <person name="Bertrand D."/>
            <person name="Gao S."/>
            <person name="Seet Q."/>
            <person name="Wongkham S."/>
            <person name="Teh B.T."/>
            <person name="Wongkham C."/>
            <person name="Intapan P.M."/>
            <person name="Maleewong W."/>
            <person name="Yang X."/>
            <person name="Hu M."/>
            <person name="Wang Z."/>
            <person name="Hofmann A."/>
            <person name="Sternberg P.W."/>
            <person name="Tan P."/>
            <person name="Wang J."/>
            <person name="Gasser R.B."/>
        </authorList>
    </citation>
    <scope>NUCLEOTIDE SEQUENCE [LARGE SCALE GENOMIC DNA]</scope>
</reference>
<dbReference type="Pfam" id="PF21114">
    <property type="entry name" value="DDR1-2_DS-like"/>
    <property type="match status" value="1"/>
</dbReference>
<dbReference type="Gene3D" id="2.60.120.260">
    <property type="entry name" value="Galactose-binding domain-like"/>
    <property type="match status" value="1"/>
</dbReference>
<dbReference type="PROSITE" id="PS50022">
    <property type="entry name" value="FA58C_3"/>
    <property type="match status" value="1"/>
</dbReference>
<dbReference type="SMART" id="SM00231">
    <property type="entry name" value="FA58C"/>
    <property type="match status" value="1"/>
</dbReference>